<gene>
    <name evidence="2" type="ORF">DCC88_07990</name>
</gene>
<keyword evidence="3" id="KW-1185">Reference proteome</keyword>
<feature type="non-terminal residue" evidence="2">
    <location>
        <position position="142"/>
    </location>
</feature>
<dbReference type="Proteomes" id="UP000253934">
    <property type="component" value="Unassembled WGS sequence"/>
</dbReference>
<proteinExistence type="predicted"/>
<evidence type="ECO:0000313" key="2">
    <source>
        <dbReference type="EMBL" id="RDB35833.1"/>
    </source>
</evidence>
<evidence type="ECO:0000256" key="1">
    <source>
        <dbReference type="SAM" id="Coils"/>
    </source>
</evidence>
<reference evidence="2" key="1">
    <citation type="submission" date="2018-04" db="EMBL/GenBank/DDBJ databases">
        <title>Draft genome sequence of the Candidatus Spirobacillus cienkowskii, a pathogen of freshwater Daphnia species, reconstructed from hemolymph metagenomic reads.</title>
        <authorList>
            <person name="Bresciani L."/>
            <person name="Lemos L.N."/>
            <person name="Wale N."/>
            <person name="Lin J.Y."/>
            <person name="Fernandes G.R."/>
            <person name="Duffy M.A."/>
            <person name="Rodrigues J.M."/>
        </authorList>
    </citation>
    <scope>NUCLEOTIDE SEQUENCE [LARGE SCALE GENOMIC DNA]</scope>
    <source>
        <strain evidence="2">Binning01</strain>
    </source>
</reference>
<keyword evidence="1" id="KW-0175">Coiled coil</keyword>
<sequence>MSDLVLIITVNEIHGLLSNNLETFENLKDALILHQQNNTLDIITDLRKVIDFFNSYYYYRNPQNLILAREYNEAYLAMDTDGNNHQVCLSKMRDSLSEMKKNLDKLINDYDKIDQEVISNLKNELLNNPNINSETDIINSET</sequence>
<comment type="caution">
    <text evidence="2">The sequence shown here is derived from an EMBL/GenBank/DDBJ whole genome shotgun (WGS) entry which is preliminary data.</text>
</comment>
<dbReference type="AlphaFoldDB" id="A0A369KVR9"/>
<name>A0A369KVR9_9BACT</name>
<dbReference type="EMBL" id="QOVW01000073">
    <property type="protein sequence ID" value="RDB35833.1"/>
    <property type="molecule type" value="Genomic_DNA"/>
</dbReference>
<accession>A0A369KVR9</accession>
<evidence type="ECO:0000313" key="3">
    <source>
        <dbReference type="Proteomes" id="UP000253934"/>
    </source>
</evidence>
<protein>
    <submittedName>
        <fullName evidence="2">Uncharacterized protein</fullName>
    </submittedName>
</protein>
<feature type="coiled-coil region" evidence="1">
    <location>
        <begin position="89"/>
        <end position="116"/>
    </location>
</feature>
<organism evidence="2 3">
    <name type="scientific">Spirobacillus cienkowskii</name>
    <dbReference type="NCBI Taxonomy" id="495820"/>
    <lineage>
        <taxon>Bacteria</taxon>
        <taxon>Pseudomonadati</taxon>
        <taxon>Bdellovibrionota</taxon>
        <taxon>Oligoflexia</taxon>
        <taxon>Silvanigrellales</taxon>
        <taxon>Spirobacillus</taxon>
    </lineage>
</organism>